<evidence type="ECO:0000259" key="4">
    <source>
        <dbReference type="PROSITE" id="PS50862"/>
    </source>
</evidence>
<dbReference type="GO" id="GO:0004824">
    <property type="term" value="F:lysine-tRNA ligase activity"/>
    <property type="evidence" value="ECO:0007669"/>
    <property type="project" value="InterPro"/>
</dbReference>
<dbReference type="EMBL" id="CAJOBI010022108">
    <property type="protein sequence ID" value="CAF4223149.1"/>
    <property type="molecule type" value="Genomic_DNA"/>
</dbReference>
<dbReference type="PANTHER" id="PTHR42918">
    <property type="entry name" value="LYSYL-TRNA SYNTHETASE"/>
    <property type="match status" value="1"/>
</dbReference>
<evidence type="ECO:0000256" key="2">
    <source>
        <dbReference type="ARBA" id="ARBA00022741"/>
    </source>
</evidence>
<keyword evidence="3" id="KW-0067">ATP-binding</keyword>
<dbReference type="PRINTS" id="PR00982">
    <property type="entry name" value="TRNASYNTHLYS"/>
</dbReference>
<dbReference type="GO" id="GO:0005829">
    <property type="term" value="C:cytosol"/>
    <property type="evidence" value="ECO:0007669"/>
    <property type="project" value="TreeGrafter"/>
</dbReference>
<evidence type="ECO:0000256" key="1">
    <source>
        <dbReference type="ARBA" id="ARBA00022598"/>
    </source>
</evidence>
<sequence length="68" mass="7711">MIAGGAAAKPFVTHHNDLDMKLFMRVAPELYLKMLVVGGLDRVFEIGRVFRNEGIDMTHNPEFTICEF</sequence>
<dbReference type="InterPro" id="IPR045864">
    <property type="entry name" value="aa-tRNA-synth_II/BPL/LPL"/>
</dbReference>
<name>A0A8S2SVK4_9BILA</name>
<dbReference type="InterPro" id="IPR006195">
    <property type="entry name" value="aa-tRNA-synth_II"/>
</dbReference>
<feature type="non-terminal residue" evidence="5">
    <location>
        <position position="1"/>
    </location>
</feature>
<evidence type="ECO:0000313" key="5">
    <source>
        <dbReference type="EMBL" id="CAF4223149.1"/>
    </source>
</evidence>
<dbReference type="Proteomes" id="UP000676336">
    <property type="component" value="Unassembled WGS sequence"/>
</dbReference>
<keyword evidence="1" id="KW-0436">Ligase</keyword>
<evidence type="ECO:0000313" key="6">
    <source>
        <dbReference type="Proteomes" id="UP000676336"/>
    </source>
</evidence>
<dbReference type="SUPFAM" id="SSF55681">
    <property type="entry name" value="Class II aaRS and biotin synthetases"/>
    <property type="match status" value="1"/>
</dbReference>
<dbReference type="InterPro" id="IPR004364">
    <property type="entry name" value="Aa-tRNA-synt_II"/>
</dbReference>
<protein>
    <recommendedName>
        <fullName evidence="4">Aminoacyl-transfer RNA synthetases class-II family profile domain-containing protein</fullName>
    </recommendedName>
</protein>
<dbReference type="GO" id="GO:0005524">
    <property type="term" value="F:ATP binding"/>
    <property type="evidence" value="ECO:0007669"/>
    <property type="project" value="UniProtKB-KW"/>
</dbReference>
<dbReference type="GO" id="GO:0006430">
    <property type="term" value="P:lysyl-tRNA aminoacylation"/>
    <property type="evidence" value="ECO:0007669"/>
    <property type="project" value="InterPro"/>
</dbReference>
<dbReference type="Gene3D" id="3.30.930.10">
    <property type="entry name" value="Bira Bifunctional Protein, Domain 2"/>
    <property type="match status" value="1"/>
</dbReference>
<dbReference type="PANTHER" id="PTHR42918:SF9">
    <property type="entry name" value="LYSINE--TRNA LIGASE"/>
    <property type="match status" value="1"/>
</dbReference>
<keyword evidence="2" id="KW-0547">Nucleotide-binding</keyword>
<proteinExistence type="predicted"/>
<comment type="caution">
    <text evidence="5">The sequence shown here is derived from an EMBL/GenBank/DDBJ whole genome shotgun (WGS) entry which is preliminary data.</text>
</comment>
<dbReference type="GO" id="GO:0000049">
    <property type="term" value="F:tRNA binding"/>
    <property type="evidence" value="ECO:0007669"/>
    <property type="project" value="TreeGrafter"/>
</dbReference>
<accession>A0A8S2SVK4</accession>
<reference evidence="5" key="1">
    <citation type="submission" date="2021-02" db="EMBL/GenBank/DDBJ databases">
        <authorList>
            <person name="Nowell W R."/>
        </authorList>
    </citation>
    <scope>NUCLEOTIDE SEQUENCE</scope>
</reference>
<dbReference type="AlphaFoldDB" id="A0A8S2SVK4"/>
<feature type="domain" description="Aminoacyl-transfer RNA synthetases class-II family profile" evidence="4">
    <location>
        <begin position="1"/>
        <end position="68"/>
    </location>
</feature>
<gene>
    <name evidence="5" type="ORF">SMN809_LOCUS22809</name>
</gene>
<organism evidence="5 6">
    <name type="scientific">Rotaria magnacalcarata</name>
    <dbReference type="NCBI Taxonomy" id="392030"/>
    <lineage>
        <taxon>Eukaryota</taxon>
        <taxon>Metazoa</taxon>
        <taxon>Spiralia</taxon>
        <taxon>Gnathifera</taxon>
        <taxon>Rotifera</taxon>
        <taxon>Eurotatoria</taxon>
        <taxon>Bdelloidea</taxon>
        <taxon>Philodinida</taxon>
        <taxon>Philodinidae</taxon>
        <taxon>Rotaria</taxon>
    </lineage>
</organism>
<dbReference type="Pfam" id="PF00152">
    <property type="entry name" value="tRNA-synt_2"/>
    <property type="match status" value="1"/>
</dbReference>
<dbReference type="PROSITE" id="PS50862">
    <property type="entry name" value="AA_TRNA_LIGASE_II"/>
    <property type="match status" value="1"/>
</dbReference>
<evidence type="ECO:0000256" key="3">
    <source>
        <dbReference type="ARBA" id="ARBA00022840"/>
    </source>
</evidence>
<dbReference type="InterPro" id="IPR018149">
    <property type="entry name" value="Lys-tRNA-synth_II_C"/>
</dbReference>